<evidence type="ECO:0000256" key="2">
    <source>
        <dbReference type="SAM" id="SignalP"/>
    </source>
</evidence>
<name>A0A1B8QDK2_9GAMM</name>
<evidence type="ECO:0000313" key="5">
    <source>
        <dbReference type="Proteomes" id="UP000092508"/>
    </source>
</evidence>
<dbReference type="Proteomes" id="UP000255193">
    <property type="component" value="Unassembled WGS sequence"/>
</dbReference>
<reference evidence="3 5" key="1">
    <citation type="submission" date="2016-06" db="EMBL/GenBank/DDBJ databases">
        <title>Draft genome of Moraxella atlantae CCUG 66109.</title>
        <authorList>
            <person name="Salva-Serra F."/>
            <person name="Engstrom-Jakobsson H."/>
            <person name="Thorell K."/>
            <person name="Gonzales-Siles L."/>
            <person name="Karlsson R."/>
            <person name="Boulund F."/>
            <person name="Engstrand L."/>
            <person name="Kristiansson E."/>
            <person name="Moore E."/>
        </authorList>
    </citation>
    <scope>NUCLEOTIDE SEQUENCE [LARGE SCALE GENOMIC DNA]</scope>
    <source>
        <strain evidence="3 5">CCUG 66109</strain>
    </source>
</reference>
<reference evidence="4 6" key="2">
    <citation type="submission" date="2018-06" db="EMBL/GenBank/DDBJ databases">
        <authorList>
            <consortium name="Pathogen Informatics"/>
            <person name="Doyle S."/>
        </authorList>
    </citation>
    <scope>NUCLEOTIDE SEQUENCE [LARGE SCALE GENOMIC DNA]</scope>
    <source>
        <strain evidence="4 6">NCTC11091</strain>
    </source>
</reference>
<protein>
    <recommendedName>
        <fullName evidence="7">Multidrug transporter</fullName>
    </recommendedName>
</protein>
<dbReference type="STRING" id="34059.A9308_05620"/>
<keyword evidence="2" id="KW-0732">Signal</keyword>
<feature type="chain" id="PRO_5008612290" description="Multidrug transporter" evidence="2">
    <location>
        <begin position="24"/>
        <end position="136"/>
    </location>
</feature>
<evidence type="ECO:0000313" key="4">
    <source>
        <dbReference type="EMBL" id="STY94658.1"/>
    </source>
</evidence>
<evidence type="ECO:0000313" key="3">
    <source>
        <dbReference type="EMBL" id="OBX79706.1"/>
    </source>
</evidence>
<dbReference type="Proteomes" id="UP000092508">
    <property type="component" value="Unassembled WGS sequence"/>
</dbReference>
<gene>
    <name evidence="3" type="ORF">A9308_05620</name>
    <name evidence="4" type="ORF">NCTC11091_00427</name>
</gene>
<dbReference type="RefSeq" id="WP_067058179.1">
    <property type="nucleotide sequence ID" value="NZ_CP171125.1"/>
</dbReference>
<feature type="transmembrane region" description="Helical" evidence="1">
    <location>
        <begin position="49"/>
        <end position="70"/>
    </location>
</feature>
<evidence type="ECO:0000256" key="1">
    <source>
        <dbReference type="SAM" id="Phobius"/>
    </source>
</evidence>
<organism evidence="3 5">
    <name type="scientific">Faucicola atlantae</name>
    <dbReference type="NCBI Taxonomy" id="34059"/>
    <lineage>
        <taxon>Bacteria</taxon>
        <taxon>Pseudomonadati</taxon>
        <taxon>Pseudomonadota</taxon>
        <taxon>Gammaproteobacteria</taxon>
        <taxon>Moraxellales</taxon>
        <taxon>Moraxellaceae</taxon>
        <taxon>Faucicola</taxon>
    </lineage>
</organism>
<dbReference type="OrthoDB" id="332175at2"/>
<accession>A0A1B8QDK2</accession>
<sequence length="136" mass="14760">MKTVKRSLLVGMLSAAMISPSFAAIEVDDENFGPTYDRMVVDTVVGKPLGLMAVVGGAAAWVASLPFTLFNGDAVRARQTLIDEPFYALNRCHGCTVAEDSYYKSQQDDQHNVRVVVDGPSEILINTNQNVVVNQP</sequence>
<dbReference type="EMBL" id="UGQA01000001">
    <property type="protein sequence ID" value="STY94658.1"/>
    <property type="molecule type" value="Genomic_DNA"/>
</dbReference>
<proteinExistence type="predicted"/>
<keyword evidence="1" id="KW-1133">Transmembrane helix</keyword>
<keyword evidence="1" id="KW-0812">Transmembrane</keyword>
<evidence type="ECO:0000313" key="6">
    <source>
        <dbReference type="Proteomes" id="UP000255193"/>
    </source>
</evidence>
<keyword evidence="1" id="KW-0472">Membrane</keyword>
<feature type="signal peptide" evidence="2">
    <location>
        <begin position="1"/>
        <end position="23"/>
    </location>
</feature>
<dbReference type="EMBL" id="LZMZ01000011">
    <property type="protein sequence ID" value="OBX79706.1"/>
    <property type="molecule type" value="Genomic_DNA"/>
</dbReference>
<evidence type="ECO:0008006" key="7">
    <source>
        <dbReference type="Google" id="ProtNLM"/>
    </source>
</evidence>
<dbReference type="AlphaFoldDB" id="A0A1B8QDK2"/>